<dbReference type="OrthoDB" id="120952at2759"/>
<dbReference type="RefSeq" id="XP_008864666.1">
    <property type="nucleotide sequence ID" value="XM_008866444.1"/>
</dbReference>
<dbReference type="eggNOG" id="ENOG502ST6Y">
    <property type="taxonomic scope" value="Eukaryota"/>
</dbReference>
<protein>
    <submittedName>
        <fullName evidence="1">Uncharacterized protein</fullName>
    </submittedName>
</protein>
<dbReference type="AlphaFoldDB" id="A0A024UJG7"/>
<accession>A0A024UJG7</accession>
<gene>
    <name evidence="1" type="ORF">H310_02809</name>
</gene>
<dbReference type="VEuPathDB" id="FungiDB:H310_02809"/>
<evidence type="ECO:0000313" key="1">
    <source>
        <dbReference type="EMBL" id="ETW06591.1"/>
    </source>
</evidence>
<dbReference type="GeneID" id="20079859"/>
<proteinExistence type="predicted"/>
<organism evidence="1">
    <name type="scientific">Aphanomyces invadans</name>
    <dbReference type="NCBI Taxonomy" id="157072"/>
    <lineage>
        <taxon>Eukaryota</taxon>
        <taxon>Sar</taxon>
        <taxon>Stramenopiles</taxon>
        <taxon>Oomycota</taxon>
        <taxon>Saprolegniomycetes</taxon>
        <taxon>Saprolegniales</taxon>
        <taxon>Verrucalvaceae</taxon>
        <taxon>Aphanomyces</taxon>
    </lineage>
</organism>
<reference evidence="1" key="1">
    <citation type="submission" date="2013-12" db="EMBL/GenBank/DDBJ databases">
        <title>The Genome Sequence of Aphanomyces invadans NJM9701.</title>
        <authorList>
            <consortium name="The Broad Institute Genomics Platform"/>
            <person name="Russ C."/>
            <person name="Tyler B."/>
            <person name="van West P."/>
            <person name="Dieguez-Uribeondo J."/>
            <person name="Young S.K."/>
            <person name="Zeng Q."/>
            <person name="Gargeya S."/>
            <person name="Fitzgerald M."/>
            <person name="Abouelleil A."/>
            <person name="Alvarado L."/>
            <person name="Chapman S.B."/>
            <person name="Gainer-Dewar J."/>
            <person name="Goldberg J."/>
            <person name="Griggs A."/>
            <person name="Gujja S."/>
            <person name="Hansen M."/>
            <person name="Howarth C."/>
            <person name="Imamovic A."/>
            <person name="Ireland A."/>
            <person name="Larimer J."/>
            <person name="McCowan C."/>
            <person name="Murphy C."/>
            <person name="Pearson M."/>
            <person name="Poon T.W."/>
            <person name="Priest M."/>
            <person name="Roberts A."/>
            <person name="Saif S."/>
            <person name="Shea T."/>
            <person name="Sykes S."/>
            <person name="Wortman J."/>
            <person name="Nusbaum C."/>
            <person name="Birren B."/>
        </authorList>
    </citation>
    <scope>NUCLEOTIDE SEQUENCE [LARGE SCALE GENOMIC DNA]</scope>
    <source>
        <strain evidence="1">NJM9701</strain>
    </source>
</reference>
<sequence length="187" mass="21911">MNPEDVRIKKLAYHWYGPYRIHSRQVDNTYRIYLPTHPDRVVPINVDRLKAFKGYWTRPFNEEIPVGQDDWQERTSETDDTILTDNLFPSDSFVSRVEFQDGDVAFTNSSSPVSRVLDKRQGVASEKDYLVEYADASQQWVRRSRLADYGAFITDYENRVRERAGLPTLYRSPHISALDEEAVVRKF</sequence>
<name>A0A024UJG7_9STRA</name>
<dbReference type="EMBL" id="KI913955">
    <property type="protein sequence ID" value="ETW06591.1"/>
    <property type="molecule type" value="Genomic_DNA"/>
</dbReference>